<feature type="transmembrane region" description="Helical" evidence="1">
    <location>
        <begin position="83"/>
        <end position="100"/>
    </location>
</feature>
<feature type="transmembrane region" description="Helical" evidence="1">
    <location>
        <begin position="112"/>
        <end position="130"/>
    </location>
</feature>
<dbReference type="InterPro" id="IPR058065">
    <property type="entry name" value="LIC_10190-like"/>
</dbReference>
<feature type="transmembrane region" description="Helical" evidence="1">
    <location>
        <begin position="413"/>
        <end position="435"/>
    </location>
</feature>
<accession>A0A832H0B2</accession>
<organism evidence="3">
    <name type="scientific">Oscillatoriales cyanobacterium SpSt-402</name>
    <dbReference type="NCBI Taxonomy" id="2282168"/>
    <lineage>
        <taxon>Bacteria</taxon>
        <taxon>Bacillati</taxon>
        <taxon>Cyanobacteriota</taxon>
        <taxon>Cyanophyceae</taxon>
        <taxon>Oscillatoriophycideae</taxon>
        <taxon>Oscillatoriales</taxon>
    </lineage>
</organism>
<dbReference type="InterPro" id="IPR058514">
    <property type="entry name" value="DUF8201"/>
</dbReference>
<dbReference type="EMBL" id="DSRD01000119">
    <property type="protein sequence ID" value="HGW93011.1"/>
    <property type="molecule type" value="Genomic_DNA"/>
</dbReference>
<evidence type="ECO:0000313" key="3">
    <source>
        <dbReference type="EMBL" id="HGW93011.1"/>
    </source>
</evidence>
<keyword evidence="1" id="KW-0472">Membrane</keyword>
<evidence type="ECO:0000256" key="1">
    <source>
        <dbReference type="SAM" id="Phobius"/>
    </source>
</evidence>
<reference evidence="3" key="1">
    <citation type="journal article" date="2020" name="mSystems">
        <title>Genome- and Community-Level Interaction Insights into Carbon Utilization and Element Cycling Functions of Hydrothermarchaeota in Hydrothermal Sediment.</title>
        <authorList>
            <person name="Zhou Z."/>
            <person name="Liu Y."/>
            <person name="Xu W."/>
            <person name="Pan J."/>
            <person name="Luo Z.H."/>
            <person name="Li M."/>
        </authorList>
    </citation>
    <scope>NUCLEOTIDE SEQUENCE [LARGE SCALE GENOMIC DNA]</scope>
    <source>
        <strain evidence="3">SpSt-402</strain>
    </source>
</reference>
<feature type="transmembrane region" description="Helical" evidence="1">
    <location>
        <begin position="455"/>
        <end position="473"/>
    </location>
</feature>
<proteinExistence type="predicted"/>
<feature type="transmembrane region" description="Helical" evidence="1">
    <location>
        <begin position="280"/>
        <end position="311"/>
    </location>
</feature>
<feature type="transmembrane region" description="Helical" evidence="1">
    <location>
        <begin position="15"/>
        <end position="44"/>
    </location>
</feature>
<name>A0A832H0B2_9CYAN</name>
<feature type="transmembrane region" description="Helical" evidence="1">
    <location>
        <begin position="479"/>
        <end position="496"/>
    </location>
</feature>
<feature type="transmembrane region" description="Helical" evidence="1">
    <location>
        <begin position="251"/>
        <end position="268"/>
    </location>
</feature>
<feature type="transmembrane region" description="Helical" evidence="1">
    <location>
        <begin position="332"/>
        <end position="360"/>
    </location>
</feature>
<evidence type="ECO:0000259" key="2">
    <source>
        <dbReference type="Pfam" id="PF26626"/>
    </source>
</evidence>
<dbReference type="AlphaFoldDB" id="A0A832H0B2"/>
<protein>
    <recommendedName>
        <fullName evidence="2">DUF8201 domain-containing protein</fullName>
    </recommendedName>
</protein>
<dbReference type="Pfam" id="PF26626">
    <property type="entry name" value="DUF8201"/>
    <property type="match status" value="1"/>
</dbReference>
<keyword evidence="1" id="KW-0812">Transmembrane</keyword>
<feature type="transmembrane region" description="Helical" evidence="1">
    <location>
        <begin position="194"/>
        <end position="215"/>
    </location>
</feature>
<feature type="transmembrane region" description="Helical" evidence="1">
    <location>
        <begin position="508"/>
        <end position="526"/>
    </location>
</feature>
<sequence length="595" mass="67241">MIIQHLFLYIGEVAMFSLLFAMGSILVTWLGLSAVFVGIGLIVNRAFRFKLEHAEQIFTSFWMGWATALIVLQIWHLRFRVDRRVFVLVSVLGFAGLWWNRKDIWELFSRSLSRYWSFYAIIVIFCIWLSNQAIGIPKNYDTGMYHLLSVRWASAYPIVPGLGNLYGPLAHNSSYFLYAAMLDIGPWTHKSHHLAIGLIFLPLIGQMLLGCVKLIQKQHEWRLARLLNIALLAAVLYMTNGGQLPSLGTDLPIFALGVVISVNLLSFLESPDKPADYTVFFITVLTVVGVTIKLSFLVFGGMATLVAFGVWIARYRQQRRQNLSSTRRIPNVFIWSAVCALVVMGIWVSRSIILSGYIAYPSTIGPVNVEWRVSREQALAEADWIRALGRALPGFRPGVLEGWDWLRPWAEQMAHNFVEVVAPCSLLTLGVALLILRKVFSSKEHLKPAHPPQSLPWLILIPAFSHLGFWFFSAPAIRFAGSALWVAGAGMFILALNEFHEPFRRRLLYPVFALFLLILVAGLRNASWVHPGSDHGFHPIPQIELKTFVTDAGLKIYTPAYGDRCWDAPLPCAPHPYSDLRLRRPEELSSGFIRQ</sequence>
<gene>
    <name evidence="3" type="ORF">ENR47_01815</name>
</gene>
<feature type="domain" description="DUF8201" evidence="2">
    <location>
        <begin position="22"/>
        <end position="482"/>
    </location>
</feature>
<dbReference type="NCBIfam" id="NF047510">
    <property type="entry name" value="LIC_10190_fam"/>
    <property type="match status" value="1"/>
</dbReference>
<feature type="transmembrane region" description="Helical" evidence="1">
    <location>
        <begin position="56"/>
        <end position="77"/>
    </location>
</feature>
<comment type="caution">
    <text evidence="3">The sequence shown here is derived from an EMBL/GenBank/DDBJ whole genome shotgun (WGS) entry which is preliminary data.</text>
</comment>
<keyword evidence="1" id="KW-1133">Transmembrane helix</keyword>